<accession>A0A438HG32</accession>
<evidence type="ECO:0000313" key="3">
    <source>
        <dbReference type="Proteomes" id="UP000288805"/>
    </source>
</evidence>
<feature type="compositionally biased region" description="Basic and acidic residues" evidence="1">
    <location>
        <begin position="76"/>
        <end position="92"/>
    </location>
</feature>
<comment type="caution">
    <text evidence="2">The sequence shown here is derived from an EMBL/GenBank/DDBJ whole genome shotgun (WGS) entry which is preliminary data.</text>
</comment>
<dbReference type="EMBL" id="QGNW01000229">
    <property type="protein sequence ID" value="RVW83422.1"/>
    <property type="molecule type" value="Genomic_DNA"/>
</dbReference>
<protein>
    <submittedName>
        <fullName evidence="2">Uncharacterized protein</fullName>
    </submittedName>
</protein>
<organism evidence="2 3">
    <name type="scientific">Vitis vinifera</name>
    <name type="common">Grape</name>
    <dbReference type="NCBI Taxonomy" id="29760"/>
    <lineage>
        <taxon>Eukaryota</taxon>
        <taxon>Viridiplantae</taxon>
        <taxon>Streptophyta</taxon>
        <taxon>Embryophyta</taxon>
        <taxon>Tracheophyta</taxon>
        <taxon>Spermatophyta</taxon>
        <taxon>Magnoliopsida</taxon>
        <taxon>eudicotyledons</taxon>
        <taxon>Gunneridae</taxon>
        <taxon>Pentapetalae</taxon>
        <taxon>rosids</taxon>
        <taxon>Vitales</taxon>
        <taxon>Vitaceae</taxon>
        <taxon>Viteae</taxon>
        <taxon>Vitis</taxon>
    </lineage>
</organism>
<sequence length="92" mass="10249">MAPSHRKKTVGKRTTTTSSPPGDRKLREENACAISRLHRRGLPSSAFKRPGSKLKARTRVNIPWDSGAIPETGNVRPHEPHTPMHRAPHEES</sequence>
<proteinExistence type="predicted"/>
<name>A0A438HG32_VITVI</name>
<evidence type="ECO:0000256" key="1">
    <source>
        <dbReference type="SAM" id="MobiDB-lite"/>
    </source>
</evidence>
<reference evidence="2 3" key="1">
    <citation type="journal article" date="2018" name="PLoS Genet.">
        <title>Population sequencing reveals clonal diversity and ancestral inbreeding in the grapevine cultivar Chardonnay.</title>
        <authorList>
            <person name="Roach M.J."/>
            <person name="Johnson D.L."/>
            <person name="Bohlmann J."/>
            <person name="van Vuuren H.J."/>
            <person name="Jones S.J."/>
            <person name="Pretorius I.S."/>
            <person name="Schmidt S.A."/>
            <person name="Borneman A.R."/>
        </authorList>
    </citation>
    <scope>NUCLEOTIDE SEQUENCE [LARGE SCALE GENOMIC DNA]</scope>
    <source>
        <strain evidence="3">cv. Chardonnay</strain>
        <tissue evidence="2">Leaf</tissue>
    </source>
</reference>
<feature type="compositionally biased region" description="Basic residues" evidence="1">
    <location>
        <begin position="1"/>
        <end position="11"/>
    </location>
</feature>
<gene>
    <name evidence="2" type="ORF">CK203_038886</name>
</gene>
<dbReference type="Proteomes" id="UP000288805">
    <property type="component" value="Unassembled WGS sequence"/>
</dbReference>
<feature type="region of interest" description="Disordered" evidence="1">
    <location>
        <begin position="1"/>
        <end position="92"/>
    </location>
</feature>
<dbReference type="AlphaFoldDB" id="A0A438HG32"/>
<evidence type="ECO:0000313" key="2">
    <source>
        <dbReference type="EMBL" id="RVW83422.1"/>
    </source>
</evidence>